<dbReference type="InterPro" id="IPR005146">
    <property type="entry name" value="B3/B4_tRNA-bd"/>
</dbReference>
<evidence type="ECO:0000256" key="13">
    <source>
        <dbReference type="ARBA" id="ARBA00023146"/>
    </source>
</evidence>
<evidence type="ECO:0000256" key="12">
    <source>
        <dbReference type="ARBA" id="ARBA00022917"/>
    </source>
</evidence>
<comment type="similarity">
    <text evidence="3">Belongs to the phenylalanyl-tRNA synthetase beta subunit family. Type 2 subfamily.</text>
</comment>
<proteinExistence type="inferred from homology"/>
<dbReference type="Gene3D" id="3.50.40.10">
    <property type="entry name" value="Phenylalanyl-trna Synthetase, Chain B, domain 3"/>
    <property type="match status" value="1"/>
</dbReference>
<evidence type="ECO:0000313" key="18">
    <source>
        <dbReference type="Proteomes" id="UP001255856"/>
    </source>
</evidence>
<dbReference type="EC" id="6.1.1.20" evidence="5"/>
<evidence type="ECO:0000256" key="14">
    <source>
        <dbReference type="ARBA" id="ARBA00033189"/>
    </source>
</evidence>
<keyword evidence="18" id="KW-1185">Reference proteome</keyword>
<comment type="cofactor">
    <cofactor evidence="1">
        <name>Mg(2+)</name>
        <dbReference type="ChEBI" id="CHEBI:18420"/>
    </cofactor>
</comment>
<dbReference type="InterPro" id="IPR009061">
    <property type="entry name" value="DNA-bd_dom_put_sf"/>
</dbReference>
<evidence type="ECO:0000256" key="7">
    <source>
        <dbReference type="ARBA" id="ARBA00022598"/>
    </source>
</evidence>
<dbReference type="PANTHER" id="PTHR10947:SF0">
    <property type="entry name" value="PHENYLALANINE--TRNA LIGASE BETA SUBUNIT"/>
    <property type="match status" value="1"/>
</dbReference>
<reference evidence="17" key="1">
    <citation type="submission" date="2021-01" db="EMBL/GenBank/DDBJ databases">
        <authorList>
            <person name="Eckstrom K.M.E."/>
        </authorList>
    </citation>
    <scope>NUCLEOTIDE SEQUENCE</scope>
    <source>
        <strain evidence="17">UVCC 0001</strain>
    </source>
</reference>
<evidence type="ECO:0000256" key="1">
    <source>
        <dbReference type="ARBA" id="ARBA00001946"/>
    </source>
</evidence>
<dbReference type="InterPro" id="IPR005147">
    <property type="entry name" value="tRNA_synthase_B5-dom"/>
</dbReference>
<dbReference type="GO" id="GO:0009328">
    <property type="term" value="C:phenylalanine-tRNA ligase complex"/>
    <property type="evidence" value="ECO:0007669"/>
    <property type="project" value="TreeGrafter"/>
</dbReference>
<keyword evidence="12" id="KW-0648">Protein biosynthesis</keyword>
<sequence>MPVVSVNRDRLFEALGQSYTDDEFQVLCFEYGIELDDVTSEREMMRKEQAHKADASEELAAASEEVIYKIDIPANRYDMLCLEGIAQALNVFRRRAAPPAYTLAPARERLTIKPATALVRPFAVAAVLRGVVFDAARYASFIDLQDKLHQNLCRQRTLVSIGTHNLGSVRGPFTYEAHPPGAIRFVPLKQTREFAADELMAHYLANDQKLKKFVPIIKDSIVYPAVYDADRTLLSLPPIINGEHSKILLDPDTPQDVFIEVTATDLTKAQIVLKTVVAMFSGYCSTPYEIEAVEVVDAFGNVSTTPDVSPREMEVSLAYINRTLGLALRAEEAASLLERMQLGVRARGDALTVRVPITRSDILHPVDVVEDAAIAYGYNNLAVTLPPATTGRELPLNALCELLRGEVAAAGWTEVLTWCLCSRAENFDALRRPDGRRPGSDLVDAVMIGNPATAEFEVARTSLLPSALKTVGANKDAPLPLRLFEVSDVVLLSDEAACGAVNRRRLVAVNCDRSSGFEIVHGLLQRVMEALGVPIAAELDADPARDARRAAYGGGYAWRPEDDPTFFPGRHAAVYAKGQRVGQFGVVHPEVLAAFDIAYPVSALELDLEPFCFDQVFRPLPCKSLA</sequence>
<feature type="domain" description="B5" evidence="16">
    <location>
        <begin position="308"/>
        <end position="383"/>
    </location>
</feature>
<dbReference type="GO" id="GO:0005524">
    <property type="term" value="F:ATP binding"/>
    <property type="evidence" value="ECO:0007669"/>
    <property type="project" value="UniProtKB-KW"/>
</dbReference>
<evidence type="ECO:0000259" key="16">
    <source>
        <dbReference type="PROSITE" id="PS51483"/>
    </source>
</evidence>
<keyword evidence="7" id="KW-0436">Ligase</keyword>
<evidence type="ECO:0000256" key="8">
    <source>
        <dbReference type="ARBA" id="ARBA00022723"/>
    </source>
</evidence>
<evidence type="ECO:0000256" key="2">
    <source>
        <dbReference type="ARBA" id="ARBA00004496"/>
    </source>
</evidence>
<organism evidence="17 18">
    <name type="scientific">Prototheca wickerhamii</name>
    <dbReference type="NCBI Taxonomy" id="3111"/>
    <lineage>
        <taxon>Eukaryota</taxon>
        <taxon>Viridiplantae</taxon>
        <taxon>Chlorophyta</taxon>
        <taxon>core chlorophytes</taxon>
        <taxon>Trebouxiophyceae</taxon>
        <taxon>Chlorellales</taxon>
        <taxon>Chlorellaceae</taxon>
        <taxon>Prototheca</taxon>
    </lineage>
</organism>
<dbReference type="Pfam" id="PF03484">
    <property type="entry name" value="B5"/>
    <property type="match status" value="1"/>
</dbReference>
<keyword evidence="6" id="KW-0963">Cytoplasm</keyword>
<dbReference type="AlphaFoldDB" id="A0AAD9MNM7"/>
<dbReference type="FunFam" id="3.50.40.10:FF:000002">
    <property type="entry name" value="phenylalanine--tRNA ligase beta subunit"/>
    <property type="match status" value="1"/>
</dbReference>
<dbReference type="NCBIfam" id="TIGR00471">
    <property type="entry name" value="pheT_arch"/>
    <property type="match status" value="1"/>
</dbReference>
<evidence type="ECO:0000256" key="10">
    <source>
        <dbReference type="ARBA" id="ARBA00022840"/>
    </source>
</evidence>
<dbReference type="CDD" id="cd00769">
    <property type="entry name" value="PheRS_beta_core"/>
    <property type="match status" value="1"/>
</dbReference>
<keyword evidence="13" id="KW-0030">Aminoacyl-tRNA synthetase</keyword>
<keyword evidence="8" id="KW-0479">Metal-binding</keyword>
<dbReference type="GO" id="GO:0003723">
    <property type="term" value="F:RNA binding"/>
    <property type="evidence" value="ECO:0007669"/>
    <property type="project" value="InterPro"/>
</dbReference>
<dbReference type="InterPro" id="IPR020825">
    <property type="entry name" value="Phe-tRNA_synthase-like_B3/B4"/>
</dbReference>
<dbReference type="SMART" id="SM00873">
    <property type="entry name" value="B3_4"/>
    <property type="match status" value="1"/>
</dbReference>
<dbReference type="Pfam" id="PF17759">
    <property type="entry name" value="tRNA_synthFbeta"/>
    <property type="match status" value="1"/>
</dbReference>
<dbReference type="InterPro" id="IPR045864">
    <property type="entry name" value="aa-tRNA-synth_II/BPL/LPL"/>
</dbReference>
<evidence type="ECO:0000256" key="3">
    <source>
        <dbReference type="ARBA" id="ARBA00007438"/>
    </source>
</evidence>
<evidence type="ECO:0000313" key="17">
    <source>
        <dbReference type="EMBL" id="KAK2079111.1"/>
    </source>
</evidence>
<evidence type="ECO:0000256" key="9">
    <source>
        <dbReference type="ARBA" id="ARBA00022741"/>
    </source>
</evidence>
<keyword evidence="9" id="KW-0547">Nucleotide-binding</keyword>
<comment type="caution">
    <text evidence="17">The sequence shown here is derived from an EMBL/GenBank/DDBJ whole genome shotgun (WGS) entry which is preliminary data.</text>
</comment>
<dbReference type="Pfam" id="PF18262">
    <property type="entry name" value="PhetRS_B1"/>
    <property type="match status" value="1"/>
</dbReference>
<comment type="subcellular location">
    <subcellularLocation>
        <location evidence="2">Cytoplasm</location>
    </subcellularLocation>
</comment>
<dbReference type="GO" id="GO:0004826">
    <property type="term" value="F:phenylalanine-tRNA ligase activity"/>
    <property type="evidence" value="ECO:0007669"/>
    <property type="project" value="UniProtKB-EC"/>
</dbReference>
<comment type="subunit">
    <text evidence="4">Tetramer of two alpha and two beta subunits.</text>
</comment>
<dbReference type="SMART" id="SM00874">
    <property type="entry name" value="B5"/>
    <property type="match status" value="1"/>
</dbReference>
<dbReference type="SUPFAM" id="SSF55681">
    <property type="entry name" value="Class II aaRS and biotin synthetases"/>
    <property type="match status" value="1"/>
</dbReference>
<keyword evidence="11" id="KW-0460">Magnesium</keyword>
<dbReference type="Gene3D" id="3.30.56.10">
    <property type="match status" value="2"/>
</dbReference>
<dbReference type="Gene3D" id="3.30.930.10">
    <property type="entry name" value="Bira Bifunctional Protein, Domain 2"/>
    <property type="match status" value="1"/>
</dbReference>
<dbReference type="FunFam" id="3.30.930.10:FF:000059">
    <property type="entry name" value="phenylalanine--tRNA ligase beta subunit"/>
    <property type="match status" value="1"/>
</dbReference>
<accession>A0AAD9MNM7</accession>
<evidence type="ECO:0000256" key="15">
    <source>
        <dbReference type="ARBA" id="ARBA00049255"/>
    </source>
</evidence>
<evidence type="ECO:0000256" key="4">
    <source>
        <dbReference type="ARBA" id="ARBA00011209"/>
    </source>
</evidence>
<protein>
    <recommendedName>
        <fullName evidence="5">phenylalanine--tRNA ligase</fullName>
        <ecNumber evidence="5">6.1.1.20</ecNumber>
    </recommendedName>
    <alternativeName>
        <fullName evidence="14">Phenylalanyl-tRNA synthetase beta subunit</fullName>
    </alternativeName>
</protein>
<dbReference type="Proteomes" id="UP001255856">
    <property type="component" value="Unassembled WGS sequence"/>
</dbReference>
<dbReference type="InterPro" id="IPR004531">
    <property type="entry name" value="Phe-tRNA-synth_IIc_bsu_arc_euk"/>
</dbReference>
<dbReference type="FunFam" id="3.30.56.10:FF:000005">
    <property type="entry name" value="Phenylalanine--tRNA ligase beta subunit"/>
    <property type="match status" value="1"/>
</dbReference>
<evidence type="ECO:0000256" key="11">
    <source>
        <dbReference type="ARBA" id="ARBA00022842"/>
    </source>
</evidence>
<dbReference type="PANTHER" id="PTHR10947">
    <property type="entry name" value="PHENYLALANYL-TRNA SYNTHETASE BETA CHAIN AND LEUCINE-RICH REPEAT-CONTAINING PROTEIN 47"/>
    <property type="match status" value="1"/>
</dbReference>
<dbReference type="InterPro" id="IPR045060">
    <property type="entry name" value="Phe-tRNA-ligase_IIc_bsu"/>
</dbReference>
<dbReference type="EMBL" id="JASFZW010000003">
    <property type="protein sequence ID" value="KAK2079111.1"/>
    <property type="molecule type" value="Genomic_DNA"/>
</dbReference>
<dbReference type="InterPro" id="IPR041616">
    <property type="entry name" value="PheRS_beta_core"/>
</dbReference>
<keyword evidence="10" id="KW-0067">ATP-binding</keyword>
<dbReference type="GO" id="GO:0006432">
    <property type="term" value="P:phenylalanyl-tRNA aminoacylation"/>
    <property type="evidence" value="ECO:0007669"/>
    <property type="project" value="InterPro"/>
</dbReference>
<comment type="catalytic activity">
    <reaction evidence="15">
        <text>tRNA(Phe) + L-phenylalanine + ATP = L-phenylalanyl-tRNA(Phe) + AMP + diphosphate + H(+)</text>
        <dbReference type="Rhea" id="RHEA:19413"/>
        <dbReference type="Rhea" id="RHEA-COMP:9668"/>
        <dbReference type="Rhea" id="RHEA-COMP:9699"/>
        <dbReference type="ChEBI" id="CHEBI:15378"/>
        <dbReference type="ChEBI" id="CHEBI:30616"/>
        <dbReference type="ChEBI" id="CHEBI:33019"/>
        <dbReference type="ChEBI" id="CHEBI:58095"/>
        <dbReference type="ChEBI" id="CHEBI:78442"/>
        <dbReference type="ChEBI" id="CHEBI:78531"/>
        <dbReference type="ChEBI" id="CHEBI:456215"/>
        <dbReference type="EC" id="6.1.1.20"/>
    </reaction>
</comment>
<dbReference type="SUPFAM" id="SSF46955">
    <property type="entry name" value="Putative DNA-binding domain"/>
    <property type="match status" value="2"/>
</dbReference>
<evidence type="ECO:0000256" key="5">
    <source>
        <dbReference type="ARBA" id="ARBA00012814"/>
    </source>
</evidence>
<evidence type="ECO:0000256" key="6">
    <source>
        <dbReference type="ARBA" id="ARBA00022490"/>
    </source>
</evidence>
<dbReference type="GO" id="GO:0000287">
    <property type="term" value="F:magnesium ion binding"/>
    <property type="evidence" value="ECO:0007669"/>
    <property type="project" value="InterPro"/>
</dbReference>
<dbReference type="InterPro" id="IPR040659">
    <property type="entry name" value="PhetRS_B1"/>
</dbReference>
<dbReference type="PROSITE" id="PS51483">
    <property type="entry name" value="B5"/>
    <property type="match status" value="1"/>
</dbReference>
<name>A0AAD9MNM7_PROWI</name>
<gene>
    <name evidence="17" type="ORF">QBZ16_002801</name>
</gene>